<sequence>MLSWTPSRARKASRARTSPAGIRAAEYAGLSRKCYTPPVTRPMPTGRTKDTSRKRGRFTGRAAQHELLEVVPGGEAHDAQHGQPEVVGDVFA</sequence>
<dbReference type="Proteomes" id="UP000645517">
    <property type="component" value="Unassembled WGS sequence"/>
</dbReference>
<protein>
    <submittedName>
        <fullName evidence="2">Uncharacterized protein</fullName>
    </submittedName>
</protein>
<feature type="region of interest" description="Disordered" evidence="1">
    <location>
        <begin position="33"/>
        <end position="57"/>
    </location>
</feature>
<comment type="caution">
    <text evidence="2">The sequence shown here is derived from an EMBL/GenBank/DDBJ whole genome shotgun (WGS) entry which is preliminary data.</text>
</comment>
<evidence type="ECO:0000313" key="2">
    <source>
        <dbReference type="EMBL" id="GGN47352.1"/>
    </source>
</evidence>
<evidence type="ECO:0000313" key="3">
    <source>
        <dbReference type="Proteomes" id="UP000645517"/>
    </source>
</evidence>
<reference evidence="3" key="1">
    <citation type="journal article" date="2019" name="Int. J. Syst. Evol. Microbiol.">
        <title>The Global Catalogue of Microorganisms (GCM) 10K type strain sequencing project: providing services to taxonomists for standard genome sequencing and annotation.</title>
        <authorList>
            <consortium name="The Broad Institute Genomics Platform"/>
            <consortium name="The Broad Institute Genome Sequencing Center for Infectious Disease"/>
            <person name="Wu L."/>
            <person name="Ma J."/>
        </authorList>
    </citation>
    <scope>NUCLEOTIDE SEQUENCE [LARGE SCALE GENOMIC DNA]</scope>
    <source>
        <strain evidence="3">JCM 16918</strain>
    </source>
</reference>
<gene>
    <name evidence="2" type="ORF">GCM10010842_38780</name>
</gene>
<dbReference type="EMBL" id="BMOR01000039">
    <property type="protein sequence ID" value="GGN47352.1"/>
    <property type="molecule type" value="Genomic_DNA"/>
</dbReference>
<evidence type="ECO:0000256" key="1">
    <source>
        <dbReference type="SAM" id="MobiDB-lite"/>
    </source>
</evidence>
<organism evidence="2 3">
    <name type="scientific">Deinococcus daejeonensis</name>
    <dbReference type="NCBI Taxonomy" id="1007098"/>
    <lineage>
        <taxon>Bacteria</taxon>
        <taxon>Thermotogati</taxon>
        <taxon>Deinococcota</taxon>
        <taxon>Deinococci</taxon>
        <taxon>Deinococcales</taxon>
        <taxon>Deinococcaceae</taxon>
        <taxon>Deinococcus</taxon>
    </lineage>
</organism>
<proteinExistence type="predicted"/>
<keyword evidence="3" id="KW-1185">Reference proteome</keyword>
<accession>A0ABQ2JL55</accession>
<name>A0ABQ2JL55_9DEIO</name>
<feature type="region of interest" description="Disordered" evidence="1">
    <location>
        <begin position="1"/>
        <end position="20"/>
    </location>
</feature>